<feature type="domain" description="Carrier" evidence="1">
    <location>
        <begin position="1"/>
        <end position="71"/>
    </location>
</feature>
<evidence type="ECO:0000313" key="2">
    <source>
        <dbReference type="EMBL" id="ACA85952.1"/>
    </source>
</evidence>
<gene>
    <name evidence="2" type="ordered locus">Swoo_1666</name>
</gene>
<protein>
    <submittedName>
        <fullName evidence="2">Phosphopantetheine-binding</fullName>
    </submittedName>
</protein>
<accession>B1KMF4</accession>
<dbReference type="KEGG" id="swd:Swoo_1666"/>
<dbReference type="STRING" id="392500.Swoo_1666"/>
<dbReference type="PROSITE" id="PS50075">
    <property type="entry name" value="CARRIER"/>
    <property type="match status" value="1"/>
</dbReference>
<dbReference type="Gene3D" id="1.10.1200.10">
    <property type="entry name" value="ACP-like"/>
    <property type="match status" value="1"/>
</dbReference>
<keyword evidence="3" id="KW-1185">Reference proteome</keyword>
<proteinExistence type="predicted"/>
<dbReference type="RefSeq" id="WP_012324298.1">
    <property type="nucleotide sequence ID" value="NC_010506.1"/>
</dbReference>
<reference evidence="2 3" key="1">
    <citation type="submission" date="2008-02" db="EMBL/GenBank/DDBJ databases">
        <title>Complete sequence of Shewanella woodyi ATCC 51908.</title>
        <authorList>
            <consortium name="US DOE Joint Genome Institute"/>
            <person name="Copeland A."/>
            <person name="Lucas S."/>
            <person name="Lapidus A."/>
            <person name="Glavina del Rio T."/>
            <person name="Dalin E."/>
            <person name="Tice H."/>
            <person name="Bruce D."/>
            <person name="Goodwin L."/>
            <person name="Pitluck S."/>
            <person name="Sims D."/>
            <person name="Brettin T."/>
            <person name="Detter J.C."/>
            <person name="Han C."/>
            <person name="Kuske C.R."/>
            <person name="Schmutz J."/>
            <person name="Larimer F."/>
            <person name="Land M."/>
            <person name="Hauser L."/>
            <person name="Kyrpides N."/>
            <person name="Lykidis A."/>
            <person name="Zhao J.-S."/>
            <person name="Richardson P."/>
        </authorList>
    </citation>
    <scope>NUCLEOTIDE SEQUENCE [LARGE SCALE GENOMIC DNA]</scope>
    <source>
        <strain evidence="3">ATCC 51908 / MS32</strain>
    </source>
</reference>
<dbReference type="Proteomes" id="UP000002168">
    <property type="component" value="Chromosome"/>
</dbReference>
<dbReference type="SUPFAM" id="SSF47336">
    <property type="entry name" value="ACP-like"/>
    <property type="match status" value="1"/>
</dbReference>
<name>B1KMF4_SHEWM</name>
<organism evidence="2 3">
    <name type="scientific">Shewanella woodyi (strain ATCC 51908 / MS32)</name>
    <dbReference type="NCBI Taxonomy" id="392500"/>
    <lineage>
        <taxon>Bacteria</taxon>
        <taxon>Pseudomonadati</taxon>
        <taxon>Pseudomonadota</taxon>
        <taxon>Gammaproteobacteria</taxon>
        <taxon>Alteromonadales</taxon>
        <taxon>Shewanellaceae</taxon>
        <taxon>Shewanella</taxon>
    </lineage>
</organism>
<dbReference type="InterPro" id="IPR009081">
    <property type="entry name" value="PP-bd_ACP"/>
</dbReference>
<dbReference type="InterPro" id="IPR036736">
    <property type="entry name" value="ACP-like_sf"/>
</dbReference>
<evidence type="ECO:0000259" key="1">
    <source>
        <dbReference type="PROSITE" id="PS50075"/>
    </source>
</evidence>
<dbReference type="Pfam" id="PF00550">
    <property type="entry name" value="PP-binding"/>
    <property type="match status" value="1"/>
</dbReference>
<sequence length="71" mass="7779">MSKESKLLEIIAEILEVEVNEVNLDTQLDEDSWDSLAVVTFISEVDSNFDVVVSPSLVGGAETVKQLIDLV</sequence>
<dbReference type="EMBL" id="CP000961">
    <property type="protein sequence ID" value="ACA85952.1"/>
    <property type="molecule type" value="Genomic_DNA"/>
</dbReference>
<dbReference type="HOGENOM" id="CLU_108696_20_7_6"/>
<dbReference type="AlphaFoldDB" id="B1KMF4"/>
<evidence type="ECO:0000313" key="3">
    <source>
        <dbReference type="Proteomes" id="UP000002168"/>
    </source>
</evidence>